<dbReference type="Proteomes" id="UP000038040">
    <property type="component" value="Unplaced"/>
</dbReference>
<dbReference type="CDD" id="cd03359">
    <property type="entry name" value="LbH_Dynactin_5"/>
    <property type="match status" value="1"/>
</dbReference>
<dbReference type="AlphaFoldDB" id="A0A0N4UAM7"/>
<dbReference type="InterPro" id="IPR011004">
    <property type="entry name" value="Trimer_LpxA-like_sf"/>
</dbReference>
<evidence type="ECO:0000256" key="4">
    <source>
        <dbReference type="ARBA" id="ARBA00034706"/>
    </source>
</evidence>
<evidence type="ECO:0000313" key="8">
    <source>
        <dbReference type="Proteomes" id="UP000274756"/>
    </source>
</evidence>
<sequence length="187" mass="20574">MDLQPVYYEKQEFVETATGNKVNKKSRLFGSQNIVLNGKSILMKDCILRGDMNSIRAGKYCVVGERTVIRPSYKRFSKGLTFFPVHIGDHVFIENDCIIMAAQIGAFVHIGSGAIVGRSVIIKDCVQVLPNAFVPHDAVIPPFSIVSGNPGTIIGELPESTQNLMTQATRSFYDNFVCFSKNPSIVA</sequence>
<keyword evidence="2" id="KW-0963">Cytoplasm</keyword>
<dbReference type="PANTHER" id="PTHR46126:SF1">
    <property type="entry name" value="DYNACTIN SUBUNIT 5"/>
    <property type="match status" value="1"/>
</dbReference>
<evidence type="ECO:0000313" key="6">
    <source>
        <dbReference type="EMBL" id="VDN58125.1"/>
    </source>
</evidence>
<dbReference type="STRING" id="318479.A0A0N4UAM7"/>
<organism evidence="7 9">
    <name type="scientific">Dracunculus medinensis</name>
    <name type="common">Guinea worm</name>
    <dbReference type="NCBI Taxonomy" id="318479"/>
    <lineage>
        <taxon>Eukaryota</taxon>
        <taxon>Metazoa</taxon>
        <taxon>Ecdysozoa</taxon>
        <taxon>Nematoda</taxon>
        <taxon>Chromadorea</taxon>
        <taxon>Rhabditida</taxon>
        <taxon>Spirurina</taxon>
        <taxon>Dracunculoidea</taxon>
        <taxon>Dracunculidae</taxon>
        <taxon>Dracunculus</taxon>
    </lineage>
</organism>
<protein>
    <recommendedName>
        <fullName evidence="5">Dynactin subunit 5</fullName>
    </recommendedName>
</protein>
<accession>A0A0N4UAM7</accession>
<evidence type="ECO:0000256" key="2">
    <source>
        <dbReference type="ARBA" id="ARBA00022490"/>
    </source>
</evidence>
<dbReference type="PANTHER" id="PTHR46126">
    <property type="entry name" value="DYNACTIN SUBUNIT 5"/>
    <property type="match status" value="1"/>
</dbReference>
<gene>
    <name evidence="6" type="ORF">DME_LOCUS8098</name>
</gene>
<evidence type="ECO:0000256" key="5">
    <source>
        <dbReference type="ARBA" id="ARBA00034865"/>
    </source>
</evidence>
<dbReference type="InterPro" id="IPR047125">
    <property type="entry name" value="DCTN5"/>
</dbReference>
<dbReference type="Proteomes" id="UP000274756">
    <property type="component" value="Unassembled WGS sequence"/>
</dbReference>
<proteinExistence type="inferred from homology"/>
<evidence type="ECO:0000256" key="3">
    <source>
        <dbReference type="ARBA" id="ARBA00023212"/>
    </source>
</evidence>
<reference evidence="6 8" key="2">
    <citation type="submission" date="2018-11" db="EMBL/GenBank/DDBJ databases">
        <authorList>
            <consortium name="Pathogen Informatics"/>
        </authorList>
    </citation>
    <scope>NUCLEOTIDE SEQUENCE [LARGE SCALE GENOMIC DNA]</scope>
</reference>
<dbReference type="EMBL" id="UYYG01001165">
    <property type="protein sequence ID" value="VDN58125.1"/>
    <property type="molecule type" value="Genomic_DNA"/>
</dbReference>
<dbReference type="WBParaSite" id="DME_0000421501-mRNA-1">
    <property type="protein sequence ID" value="DME_0000421501-mRNA-1"/>
    <property type="gene ID" value="DME_0000421501"/>
</dbReference>
<dbReference type="Pfam" id="PF21711">
    <property type="entry name" value="DCTN5"/>
    <property type="match status" value="1"/>
</dbReference>
<dbReference type="GO" id="GO:0005869">
    <property type="term" value="C:dynactin complex"/>
    <property type="evidence" value="ECO:0007669"/>
    <property type="project" value="TreeGrafter"/>
</dbReference>
<dbReference type="OrthoDB" id="417208at2759"/>
<evidence type="ECO:0000256" key="1">
    <source>
        <dbReference type="ARBA" id="ARBA00004245"/>
    </source>
</evidence>
<evidence type="ECO:0000313" key="7">
    <source>
        <dbReference type="Proteomes" id="UP000038040"/>
    </source>
</evidence>
<dbReference type="SUPFAM" id="SSF51161">
    <property type="entry name" value="Trimeric LpxA-like enzymes"/>
    <property type="match status" value="1"/>
</dbReference>
<comment type="similarity">
    <text evidence="4">Belongs to the dynactin subunits 5/6 family. Dynactin subunit 5 subfamily.</text>
</comment>
<keyword evidence="8" id="KW-1185">Reference proteome</keyword>
<reference evidence="9" key="1">
    <citation type="submission" date="2017-02" db="UniProtKB">
        <authorList>
            <consortium name="WormBaseParasite"/>
        </authorList>
    </citation>
    <scope>IDENTIFICATION</scope>
</reference>
<name>A0A0N4UAM7_DRAME</name>
<evidence type="ECO:0000313" key="9">
    <source>
        <dbReference type="WBParaSite" id="DME_0000421501-mRNA-1"/>
    </source>
</evidence>
<dbReference type="Gene3D" id="2.160.10.10">
    <property type="entry name" value="Hexapeptide repeat proteins"/>
    <property type="match status" value="1"/>
</dbReference>
<keyword evidence="3" id="KW-0206">Cytoskeleton</keyword>
<comment type="subcellular location">
    <subcellularLocation>
        <location evidence="1">Cytoplasm</location>
        <location evidence="1">Cytoskeleton</location>
    </subcellularLocation>
</comment>